<keyword evidence="1" id="KW-0812">Transmembrane</keyword>
<feature type="transmembrane region" description="Helical" evidence="1">
    <location>
        <begin position="5"/>
        <end position="22"/>
    </location>
</feature>
<evidence type="ECO:0000256" key="1">
    <source>
        <dbReference type="SAM" id="Phobius"/>
    </source>
</evidence>
<dbReference type="Proteomes" id="UP001242732">
    <property type="component" value="Chromosome"/>
</dbReference>
<gene>
    <name evidence="2" type="ORF">QRO08_06355</name>
</gene>
<dbReference type="RefSeq" id="WP_157050038.1">
    <property type="nucleotide sequence ID" value="NZ_CP023687.1"/>
</dbReference>
<sequence>MRNRVIAWLIFAAFLWGCYYLWSKWQSPFGGWSPLSVTSVMPRMPDGCAKRPECL</sequence>
<keyword evidence="1" id="KW-1133">Transmembrane helix</keyword>
<name>A0ABY9ATI9_PARCI</name>
<accession>A0ABY9ATI9</accession>
<evidence type="ECO:0000313" key="2">
    <source>
        <dbReference type="EMBL" id="WIY50189.1"/>
    </source>
</evidence>
<dbReference type="EMBL" id="CP127363">
    <property type="protein sequence ID" value="WIY50189.1"/>
    <property type="molecule type" value="Genomic_DNA"/>
</dbReference>
<protein>
    <submittedName>
        <fullName evidence="2">Uncharacterized protein</fullName>
    </submittedName>
</protein>
<evidence type="ECO:0000313" key="3">
    <source>
        <dbReference type="Proteomes" id="UP001242732"/>
    </source>
</evidence>
<keyword evidence="3" id="KW-1185">Reference proteome</keyword>
<reference evidence="2 3" key="1">
    <citation type="submission" date="2023-06" db="EMBL/GenBank/DDBJ databases">
        <authorList>
            <person name="Ham H."/>
            <person name="Park D.S."/>
        </authorList>
    </citation>
    <scope>NUCLEOTIDE SEQUENCE [LARGE SCALE GENOMIC DNA]</scope>
    <source>
        <strain evidence="2 3">KACC 17005</strain>
    </source>
</reference>
<proteinExistence type="predicted"/>
<organism evidence="2 3">
    <name type="scientific">Paracidovorax citrulli</name>
    <name type="common">Acidovorax citrulli</name>
    <dbReference type="NCBI Taxonomy" id="80869"/>
    <lineage>
        <taxon>Bacteria</taxon>
        <taxon>Pseudomonadati</taxon>
        <taxon>Pseudomonadota</taxon>
        <taxon>Betaproteobacteria</taxon>
        <taxon>Burkholderiales</taxon>
        <taxon>Comamonadaceae</taxon>
        <taxon>Paracidovorax</taxon>
    </lineage>
</organism>
<keyword evidence="1" id="KW-0472">Membrane</keyword>